<dbReference type="PANTHER" id="PTHR46796:SF6">
    <property type="entry name" value="ARAC SUBFAMILY"/>
    <property type="match status" value="1"/>
</dbReference>
<sequence>MNDLIPPEDITKWIPGRKTIDSTAQGWRGLTLMGYRYAGLEVEIPPMRDYMIVVYQDADTSMRRRCNGPWQTEKLRPGSISLLTRGEQSTWQWDDAINVRHIYLGHSAISETAAQIFDRDLASIDIADRVCTTDNMIQFCLNMLEQEYSGFGVGECLFIDALRTQLAVHLIRNYADIAIKETHIGTLGSNLRKVVSEYIEESLGDRIHLEDLASIAGLSPFHFSRRFKLEFGVTPHAFVIQRKIKKAKALLLKRDLPLKAIAADCGFSDQSHMNRTFRKVLGITPAEYRRSA</sequence>
<keyword evidence="1" id="KW-0805">Transcription regulation</keyword>
<evidence type="ECO:0000256" key="2">
    <source>
        <dbReference type="ARBA" id="ARBA00023125"/>
    </source>
</evidence>
<gene>
    <name evidence="5" type="ORF">EQG66_13265</name>
</gene>
<dbReference type="GO" id="GO:0043565">
    <property type="term" value="F:sequence-specific DNA binding"/>
    <property type="evidence" value="ECO:0007669"/>
    <property type="project" value="InterPro"/>
</dbReference>
<dbReference type="PANTHER" id="PTHR46796">
    <property type="entry name" value="HTH-TYPE TRANSCRIPTIONAL ACTIVATOR RHAS-RELATED"/>
    <property type="match status" value="1"/>
</dbReference>
<organism evidence="5 6">
    <name type="scientific">Sphingobium fluviale</name>
    <dbReference type="NCBI Taxonomy" id="2506423"/>
    <lineage>
        <taxon>Bacteria</taxon>
        <taxon>Pseudomonadati</taxon>
        <taxon>Pseudomonadota</taxon>
        <taxon>Alphaproteobacteria</taxon>
        <taxon>Sphingomonadales</taxon>
        <taxon>Sphingomonadaceae</taxon>
        <taxon>Sphingobium</taxon>
    </lineage>
</organism>
<feature type="domain" description="HTH araC/xylS-type" evidence="4">
    <location>
        <begin position="193"/>
        <end position="291"/>
    </location>
</feature>
<keyword evidence="6" id="KW-1185">Reference proteome</keyword>
<dbReference type="SMART" id="SM00342">
    <property type="entry name" value="HTH_ARAC"/>
    <property type="match status" value="1"/>
</dbReference>
<dbReference type="InterPro" id="IPR050204">
    <property type="entry name" value="AraC_XylS_family_regulators"/>
</dbReference>
<dbReference type="Gene3D" id="1.10.10.60">
    <property type="entry name" value="Homeodomain-like"/>
    <property type="match status" value="2"/>
</dbReference>
<proteinExistence type="predicted"/>
<dbReference type="InterPro" id="IPR009057">
    <property type="entry name" value="Homeodomain-like_sf"/>
</dbReference>
<dbReference type="Proteomes" id="UP000290958">
    <property type="component" value="Unassembled WGS sequence"/>
</dbReference>
<dbReference type="GO" id="GO:0003700">
    <property type="term" value="F:DNA-binding transcription factor activity"/>
    <property type="evidence" value="ECO:0007669"/>
    <property type="project" value="InterPro"/>
</dbReference>
<keyword evidence="3" id="KW-0804">Transcription</keyword>
<evidence type="ECO:0000313" key="5">
    <source>
        <dbReference type="EMBL" id="RXR26030.1"/>
    </source>
</evidence>
<dbReference type="InterPro" id="IPR018060">
    <property type="entry name" value="HTH_AraC"/>
</dbReference>
<reference evidence="6" key="1">
    <citation type="submission" date="2019-01" db="EMBL/GenBank/DDBJ databases">
        <title>Cytophagaceae bacterium strain CAR-16.</title>
        <authorList>
            <person name="Chen W.-M."/>
        </authorList>
    </citation>
    <scope>NUCLEOTIDE SEQUENCE [LARGE SCALE GENOMIC DNA]</scope>
    <source>
        <strain evidence="6">CHR27</strain>
    </source>
</reference>
<evidence type="ECO:0000256" key="1">
    <source>
        <dbReference type="ARBA" id="ARBA00023015"/>
    </source>
</evidence>
<comment type="caution">
    <text evidence="5">The sequence shown here is derived from an EMBL/GenBank/DDBJ whole genome shotgun (WGS) entry which is preliminary data.</text>
</comment>
<name>A0A4Q1KDN4_9SPHN</name>
<dbReference type="RefSeq" id="WP_081663831.1">
    <property type="nucleotide sequence ID" value="NZ_SBKP01000016.1"/>
</dbReference>
<dbReference type="PROSITE" id="PS01124">
    <property type="entry name" value="HTH_ARAC_FAMILY_2"/>
    <property type="match status" value="1"/>
</dbReference>
<evidence type="ECO:0000259" key="4">
    <source>
        <dbReference type="PROSITE" id="PS01124"/>
    </source>
</evidence>
<dbReference type="Pfam" id="PF12833">
    <property type="entry name" value="HTH_18"/>
    <property type="match status" value="1"/>
</dbReference>
<dbReference type="OrthoDB" id="110167at2"/>
<protein>
    <submittedName>
        <fullName evidence="5">AraC family transcriptional regulator</fullName>
    </submittedName>
</protein>
<evidence type="ECO:0000256" key="3">
    <source>
        <dbReference type="ARBA" id="ARBA00023163"/>
    </source>
</evidence>
<keyword evidence="2" id="KW-0238">DNA-binding</keyword>
<dbReference type="EMBL" id="SBKP01000016">
    <property type="protein sequence ID" value="RXR26030.1"/>
    <property type="molecule type" value="Genomic_DNA"/>
</dbReference>
<dbReference type="AlphaFoldDB" id="A0A4Q1KDN4"/>
<accession>A0A4Q1KDN4</accession>
<dbReference type="SUPFAM" id="SSF46689">
    <property type="entry name" value="Homeodomain-like"/>
    <property type="match status" value="2"/>
</dbReference>
<evidence type="ECO:0000313" key="6">
    <source>
        <dbReference type="Proteomes" id="UP000290958"/>
    </source>
</evidence>